<reference evidence="1" key="1">
    <citation type="submission" date="2021-06" db="EMBL/GenBank/DDBJ databases">
        <authorList>
            <person name="Kallberg Y."/>
            <person name="Tangrot J."/>
            <person name="Rosling A."/>
        </authorList>
    </citation>
    <scope>NUCLEOTIDE SEQUENCE</scope>
    <source>
        <strain evidence="1">UK204</strain>
    </source>
</reference>
<name>A0A9N9I0A7_9GLOM</name>
<gene>
    <name evidence="1" type="ORF">FCALED_LOCUS14097</name>
</gene>
<evidence type="ECO:0000313" key="2">
    <source>
        <dbReference type="Proteomes" id="UP000789570"/>
    </source>
</evidence>
<proteinExistence type="predicted"/>
<protein>
    <submittedName>
        <fullName evidence="1">15845_t:CDS:1</fullName>
    </submittedName>
</protein>
<dbReference type="OrthoDB" id="2403155at2759"/>
<dbReference type="AlphaFoldDB" id="A0A9N9I0A7"/>
<sequence>MNLEENLEYENLEEDLSDKNETFCSEYENYSEYKSLSNVKNNESLFELDFNIFTNTKLLAQQNILKDDDQGDISDVGKAIGF</sequence>
<comment type="caution">
    <text evidence="1">The sequence shown here is derived from an EMBL/GenBank/DDBJ whole genome shotgun (WGS) entry which is preliminary data.</text>
</comment>
<evidence type="ECO:0000313" key="1">
    <source>
        <dbReference type="EMBL" id="CAG8714652.1"/>
    </source>
</evidence>
<dbReference type="EMBL" id="CAJVPQ010009349">
    <property type="protein sequence ID" value="CAG8714652.1"/>
    <property type="molecule type" value="Genomic_DNA"/>
</dbReference>
<keyword evidence="2" id="KW-1185">Reference proteome</keyword>
<accession>A0A9N9I0A7</accession>
<dbReference type="Proteomes" id="UP000789570">
    <property type="component" value="Unassembled WGS sequence"/>
</dbReference>
<organism evidence="1 2">
    <name type="scientific">Funneliformis caledonium</name>
    <dbReference type="NCBI Taxonomy" id="1117310"/>
    <lineage>
        <taxon>Eukaryota</taxon>
        <taxon>Fungi</taxon>
        <taxon>Fungi incertae sedis</taxon>
        <taxon>Mucoromycota</taxon>
        <taxon>Glomeromycotina</taxon>
        <taxon>Glomeromycetes</taxon>
        <taxon>Glomerales</taxon>
        <taxon>Glomeraceae</taxon>
        <taxon>Funneliformis</taxon>
    </lineage>
</organism>